<keyword evidence="5" id="KW-0598">Phosphotransferase system</keyword>
<dbReference type="InterPro" id="IPR001127">
    <property type="entry name" value="PTS_EIIA_1_perm"/>
</dbReference>
<dbReference type="Gene3D" id="2.70.70.10">
    <property type="entry name" value="Glucose Permease (Domain IIA)"/>
    <property type="match status" value="1"/>
</dbReference>
<dbReference type="GO" id="GO:0016301">
    <property type="term" value="F:kinase activity"/>
    <property type="evidence" value="ECO:0007669"/>
    <property type="project" value="UniProtKB-KW"/>
</dbReference>
<evidence type="ECO:0000256" key="4">
    <source>
        <dbReference type="ARBA" id="ARBA00022679"/>
    </source>
</evidence>
<keyword evidence="3" id="KW-0762">Sugar transport</keyword>
<comment type="subcellular location">
    <subcellularLocation>
        <location evidence="1">Cytoplasm</location>
    </subcellularLocation>
</comment>
<proteinExistence type="predicted"/>
<evidence type="ECO:0000256" key="3">
    <source>
        <dbReference type="ARBA" id="ARBA00022597"/>
    </source>
</evidence>
<dbReference type="PANTHER" id="PTHR45008">
    <property type="entry name" value="PTS SYSTEM GLUCOSE-SPECIFIC EIIA COMPONENT"/>
    <property type="match status" value="1"/>
</dbReference>
<evidence type="ECO:0000256" key="1">
    <source>
        <dbReference type="ARBA" id="ARBA00004496"/>
    </source>
</evidence>
<keyword evidence="4" id="KW-0808">Transferase</keyword>
<protein>
    <recommendedName>
        <fullName evidence="7">PTS system glucose-specific EIIA component</fullName>
    </recommendedName>
    <alternativeName>
        <fullName evidence="10">EIIA-Glc</fullName>
    </alternativeName>
    <alternativeName>
        <fullName evidence="9">EIII-Glc</fullName>
    </alternativeName>
    <alternativeName>
        <fullName evidence="8">Glucose-specific phosphotransferase enzyme IIA component</fullName>
    </alternativeName>
</protein>
<reference evidence="12" key="1">
    <citation type="journal article" date="2018" name="Nat. Biotechnol.">
        <title>A standardized bacterial taxonomy based on genome phylogeny substantially revises the tree of life.</title>
        <authorList>
            <person name="Parks D.H."/>
            <person name="Chuvochina M."/>
            <person name="Waite D.W."/>
            <person name="Rinke C."/>
            <person name="Skarshewski A."/>
            <person name="Chaumeil P.A."/>
            <person name="Hugenholtz P."/>
        </authorList>
    </citation>
    <scope>NUCLEOTIDE SEQUENCE [LARGE SCALE GENOMIC DNA]</scope>
    <source>
        <strain evidence="12">UBA11284</strain>
    </source>
</reference>
<dbReference type="Pfam" id="PF00358">
    <property type="entry name" value="PTS_EIIA_1"/>
    <property type="match status" value="1"/>
</dbReference>
<evidence type="ECO:0000256" key="2">
    <source>
        <dbReference type="ARBA" id="ARBA00022448"/>
    </source>
</evidence>
<dbReference type="SUPFAM" id="SSF51261">
    <property type="entry name" value="Duplicated hybrid motif"/>
    <property type="match status" value="1"/>
</dbReference>
<evidence type="ECO:0000256" key="10">
    <source>
        <dbReference type="ARBA" id="ARBA00042873"/>
    </source>
</evidence>
<feature type="domain" description="PTS EIIA type-1" evidence="11">
    <location>
        <begin position="9"/>
        <end position="54"/>
    </location>
</feature>
<evidence type="ECO:0000256" key="5">
    <source>
        <dbReference type="ARBA" id="ARBA00022683"/>
    </source>
</evidence>
<dbReference type="EMBL" id="DOTR01000022">
    <property type="protein sequence ID" value="HCA01430.1"/>
    <property type="molecule type" value="Genomic_DNA"/>
</dbReference>
<dbReference type="GO" id="GO:0005737">
    <property type="term" value="C:cytoplasm"/>
    <property type="evidence" value="ECO:0007669"/>
    <property type="project" value="UniProtKB-SubCell"/>
</dbReference>
<accession>A0A3D0KDS5</accession>
<name>A0A3D0KDS5_9GAMM</name>
<evidence type="ECO:0000256" key="7">
    <source>
        <dbReference type="ARBA" id="ARBA00039163"/>
    </source>
</evidence>
<evidence type="ECO:0000313" key="12">
    <source>
        <dbReference type="EMBL" id="HCA01430.1"/>
    </source>
</evidence>
<keyword evidence="6" id="KW-0418">Kinase</keyword>
<evidence type="ECO:0000256" key="8">
    <source>
        <dbReference type="ARBA" id="ARBA00042296"/>
    </source>
</evidence>
<organism evidence="12">
    <name type="scientific">Halomonas campaniensis</name>
    <dbReference type="NCBI Taxonomy" id="213554"/>
    <lineage>
        <taxon>Bacteria</taxon>
        <taxon>Pseudomonadati</taxon>
        <taxon>Pseudomonadota</taxon>
        <taxon>Gammaproteobacteria</taxon>
        <taxon>Oceanospirillales</taxon>
        <taxon>Halomonadaceae</taxon>
        <taxon>Halomonas</taxon>
    </lineage>
</organism>
<comment type="caution">
    <text evidence="12">The sequence shown here is derived from an EMBL/GenBank/DDBJ whole genome shotgun (WGS) entry which is preliminary data.</text>
</comment>
<gene>
    <name evidence="12" type="ORF">DEO68_04410</name>
</gene>
<dbReference type="InterPro" id="IPR050890">
    <property type="entry name" value="PTS_EIIA_component"/>
</dbReference>
<evidence type="ECO:0000259" key="11">
    <source>
        <dbReference type="Pfam" id="PF00358"/>
    </source>
</evidence>
<dbReference type="InterPro" id="IPR011055">
    <property type="entry name" value="Dup_hybrid_motif"/>
</dbReference>
<sequence length="64" mass="6415">MSDSNQSLTLRAPVAGVVVPLTAVPDPVFASLTLGEGIALDPLGECLHAPCDGGTKRRPASGTS</sequence>
<evidence type="ECO:0000256" key="9">
    <source>
        <dbReference type="ARBA" id="ARBA00042526"/>
    </source>
</evidence>
<dbReference type="GO" id="GO:0009401">
    <property type="term" value="P:phosphoenolpyruvate-dependent sugar phosphotransferase system"/>
    <property type="evidence" value="ECO:0007669"/>
    <property type="project" value="UniProtKB-KW"/>
</dbReference>
<dbReference type="AlphaFoldDB" id="A0A3D0KDS5"/>
<keyword evidence="2" id="KW-0813">Transport</keyword>
<evidence type="ECO:0000256" key="6">
    <source>
        <dbReference type="ARBA" id="ARBA00022777"/>
    </source>
</evidence>
<dbReference type="PANTHER" id="PTHR45008:SF1">
    <property type="entry name" value="PTS SYSTEM GLUCOSE-SPECIFIC EIIA COMPONENT"/>
    <property type="match status" value="1"/>
</dbReference>